<dbReference type="PANTHER" id="PTHR21432:SF20">
    <property type="entry name" value="ACETYL-COA HYDROLASE"/>
    <property type="match status" value="1"/>
</dbReference>
<protein>
    <submittedName>
        <fullName evidence="5">Acetyl-CoA hydrolase</fullName>
    </submittedName>
</protein>
<dbReference type="Gene3D" id="3.30.750.70">
    <property type="entry name" value="4-hydroxybutyrate coenzyme like domains"/>
    <property type="match status" value="1"/>
</dbReference>
<dbReference type="KEGG" id="xyk:GT347_05410"/>
<dbReference type="InterPro" id="IPR046433">
    <property type="entry name" value="ActCoA_hydro"/>
</dbReference>
<reference evidence="5 6" key="1">
    <citation type="submission" date="2020-01" db="EMBL/GenBank/DDBJ databases">
        <title>Genome sequencing of strain KACC 21265.</title>
        <authorList>
            <person name="Heo J."/>
            <person name="Kim S.-J."/>
            <person name="Kim J.-S."/>
            <person name="Hong S.-B."/>
            <person name="Kwon S.-W."/>
        </authorList>
    </citation>
    <scope>NUCLEOTIDE SEQUENCE [LARGE SCALE GENOMIC DNA]</scope>
    <source>
        <strain evidence="5 6">KACC 21265</strain>
    </source>
</reference>
<dbReference type="InterPro" id="IPR003702">
    <property type="entry name" value="ActCoA_hydro_N"/>
</dbReference>
<proteinExistence type="inferred from homology"/>
<evidence type="ECO:0000259" key="4">
    <source>
        <dbReference type="Pfam" id="PF13336"/>
    </source>
</evidence>
<dbReference type="Pfam" id="PF13336">
    <property type="entry name" value="AcetylCoA_hyd_C"/>
    <property type="match status" value="1"/>
</dbReference>
<dbReference type="EMBL" id="CP047650">
    <property type="protein sequence ID" value="QHI97472.1"/>
    <property type="molecule type" value="Genomic_DNA"/>
</dbReference>
<dbReference type="InterPro" id="IPR038460">
    <property type="entry name" value="AcetylCoA_hyd_C_sf"/>
</dbReference>
<accession>A0A857J345</accession>
<evidence type="ECO:0000256" key="1">
    <source>
        <dbReference type="ARBA" id="ARBA00009632"/>
    </source>
</evidence>
<dbReference type="AlphaFoldDB" id="A0A857J345"/>
<keyword evidence="2" id="KW-0808">Transferase</keyword>
<feature type="domain" description="Acetyl-CoA hydrolase/transferase C-terminal" evidence="4">
    <location>
        <begin position="265"/>
        <end position="415"/>
    </location>
</feature>
<evidence type="ECO:0000313" key="5">
    <source>
        <dbReference type="EMBL" id="QHI97472.1"/>
    </source>
</evidence>
<dbReference type="RefSeq" id="WP_160550990.1">
    <property type="nucleotide sequence ID" value="NZ_CP047650.1"/>
</dbReference>
<feature type="domain" description="Acetyl-CoA hydrolase/transferase N-terminal" evidence="3">
    <location>
        <begin position="79"/>
        <end position="157"/>
    </location>
</feature>
<dbReference type="GO" id="GO:0006083">
    <property type="term" value="P:acetate metabolic process"/>
    <property type="evidence" value="ECO:0007669"/>
    <property type="project" value="InterPro"/>
</dbReference>
<dbReference type="SUPFAM" id="SSF100950">
    <property type="entry name" value="NagB/RpiA/CoA transferase-like"/>
    <property type="match status" value="2"/>
</dbReference>
<dbReference type="Proteomes" id="UP000464787">
    <property type="component" value="Chromosome"/>
</dbReference>
<keyword evidence="6" id="KW-1185">Reference proteome</keyword>
<gene>
    <name evidence="5" type="ORF">GT347_05410</name>
</gene>
<sequence>MARTLDLGALDLGEWVRPGDGIVFGQGTGEPLSLTERLVEQRQHYSGATVFFGTCFSHTFQAGHTDHLRFRGISGIGTMRRLVTAGALDPIPAHVSAVAGLIASGAVACDVVMLLVSPANEHGEHSFGLVNDYLRSAIARARVVIAEVSSQVPWTPCDRPLKADEITVAVFTDRAPLELPAAPFGELERSIARHIAELIPDRATLQMGIGGVPEAIVALLSDRRGLGVHSGMVGDSLVELMESGAVTNAHKGLDEGVTITGVLFGTPRLYRFAHRNTAIRLCPTRHTHHAATLARVRRLVAVNSALEIDLTGQVNAEAIGADYIGAVGGQVDFVRGAALSEGGVSIMALTATGKRGDSKLVARLSGPVTTARSDVDVVATEFGVAHLRGLGLRQRVRALAAIAAPQHRERLLAEARQVWGEP</sequence>
<name>A0A857J345_9BURK</name>
<dbReference type="InterPro" id="IPR026888">
    <property type="entry name" value="AcetylCoA_hyd_C"/>
</dbReference>
<organism evidence="5 6">
    <name type="scientific">Xylophilus rhododendri</name>
    <dbReference type="NCBI Taxonomy" id="2697032"/>
    <lineage>
        <taxon>Bacteria</taxon>
        <taxon>Pseudomonadati</taxon>
        <taxon>Pseudomonadota</taxon>
        <taxon>Betaproteobacteria</taxon>
        <taxon>Burkholderiales</taxon>
        <taxon>Xylophilus</taxon>
    </lineage>
</organism>
<dbReference type="PANTHER" id="PTHR21432">
    <property type="entry name" value="ACETYL-COA HYDROLASE-RELATED"/>
    <property type="match status" value="1"/>
</dbReference>
<keyword evidence="5" id="KW-0378">Hydrolase</keyword>
<evidence type="ECO:0000259" key="3">
    <source>
        <dbReference type="Pfam" id="PF02550"/>
    </source>
</evidence>
<dbReference type="GO" id="GO:0008775">
    <property type="term" value="F:acetate CoA-transferase activity"/>
    <property type="evidence" value="ECO:0007669"/>
    <property type="project" value="InterPro"/>
</dbReference>
<dbReference type="Gene3D" id="3.40.1080.10">
    <property type="entry name" value="Glutaconate Coenzyme A-transferase"/>
    <property type="match status" value="1"/>
</dbReference>
<dbReference type="InterPro" id="IPR037171">
    <property type="entry name" value="NagB/RpiA_transferase-like"/>
</dbReference>
<dbReference type="Pfam" id="PF02550">
    <property type="entry name" value="AcetylCoA_hydro"/>
    <property type="match status" value="1"/>
</dbReference>
<comment type="similarity">
    <text evidence="1">Belongs to the acetyl-CoA hydrolase/transferase family.</text>
</comment>
<evidence type="ECO:0000313" key="6">
    <source>
        <dbReference type="Proteomes" id="UP000464787"/>
    </source>
</evidence>
<dbReference type="Gene3D" id="3.40.1080.20">
    <property type="entry name" value="Acetyl-CoA hydrolase/transferase C-terminal domain"/>
    <property type="match status" value="1"/>
</dbReference>
<evidence type="ECO:0000256" key="2">
    <source>
        <dbReference type="ARBA" id="ARBA00022679"/>
    </source>
</evidence>
<dbReference type="GO" id="GO:0016787">
    <property type="term" value="F:hydrolase activity"/>
    <property type="evidence" value="ECO:0007669"/>
    <property type="project" value="UniProtKB-KW"/>
</dbReference>